<gene>
    <name evidence="1" type="ORF">DT376_26985</name>
</gene>
<name>A0A367M4I8_PSEAI</name>
<dbReference type="AlphaFoldDB" id="A0A367M4I8"/>
<comment type="caution">
    <text evidence="1">The sequence shown here is derived from an EMBL/GenBank/DDBJ whole genome shotgun (WGS) entry which is preliminary data.</text>
</comment>
<reference evidence="1 2" key="1">
    <citation type="submission" date="2018-07" db="EMBL/GenBank/DDBJ databases">
        <title>Mechanisms of high-level aminoglycoside resistance among Gram-negative pathogens in Brazil.</title>
        <authorList>
            <person name="Ballaben A.S."/>
            <person name="Darini A.L.C."/>
            <person name="Doi Y."/>
        </authorList>
    </citation>
    <scope>NUCLEOTIDE SEQUENCE [LARGE SCALE GENOMIC DNA]</scope>
    <source>
        <strain evidence="1 2">B2-305</strain>
    </source>
</reference>
<sequence>AALRKGVKIYALHLRTPAGKNNHGYAEQQYRSLTADANPKIADLYIPVAGGEVNAFGNTVKEIGTVFADLVHDAGNRKPQAPRFDAAPSVASKSAAIGYAMQMEFLGRRDPVRAPQVVTAWTADRDLTNPALPAFQVCVLLSKLQLNELQQSLKLIVDAAKRTQTSPKDFFQEIASASAYMSRDPAQLVKGSNLAQSGVLGEYLEGLPYRSKSLNMTQDLWLSLSVAEQQDFIDELESKIHLYETFHNDVANWVRFGDADAGDALYRVPLSTLP</sequence>
<keyword evidence="1" id="KW-0808">Transferase</keyword>
<organism evidence="1 2">
    <name type="scientific">Pseudomonas aeruginosa</name>
    <dbReference type="NCBI Taxonomy" id="287"/>
    <lineage>
        <taxon>Bacteria</taxon>
        <taxon>Pseudomonadati</taxon>
        <taxon>Pseudomonadota</taxon>
        <taxon>Gammaproteobacteria</taxon>
        <taxon>Pseudomonadales</taxon>
        <taxon>Pseudomonadaceae</taxon>
        <taxon>Pseudomonas</taxon>
    </lineage>
</organism>
<dbReference type="EMBL" id="QORE01001207">
    <property type="protein sequence ID" value="RCI71833.1"/>
    <property type="molecule type" value="Genomic_DNA"/>
</dbReference>
<dbReference type="Proteomes" id="UP000253594">
    <property type="component" value="Unassembled WGS sequence"/>
</dbReference>
<protein>
    <submittedName>
        <fullName evidence="1">Serine/threonine protein kinase</fullName>
    </submittedName>
</protein>
<keyword evidence="1" id="KW-0418">Kinase</keyword>
<evidence type="ECO:0000313" key="1">
    <source>
        <dbReference type="EMBL" id="RCI71833.1"/>
    </source>
</evidence>
<dbReference type="GO" id="GO:0004674">
    <property type="term" value="F:protein serine/threonine kinase activity"/>
    <property type="evidence" value="ECO:0007669"/>
    <property type="project" value="UniProtKB-KW"/>
</dbReference>
<keyword evidence="1" id="KW-0723">Serine/threonine-protein kinase</keyword>
<proteinExistence type="predicted"/>
<feature type="non-terminal residue" evidence="1">
    <location>
        <position position="1"/>
    </location>
</feature>
<evidence type="ECO:0000313" key="2">
    <source>
        <dbReference type="Proteomes" id="UP000253594"/>
    </source>
</evidence>
<accession>A0A367M4I8</accession>